<evidence type="ECO:0000313" key="5">
    <source>
        <dbReference type="EMBL" id="AUW31382.1"/>
    </source>
</evidence>
<comment type="similarity">
    <text evidence="1">Belongs to the short-chain dehydrogenases/reductases (SDR) family.</text>
</comment>
<accession>A0A2K9YEW8</accession>
<dbReference type="PRINTS" id="PR00081">
    <property type="entry name" value="GDHRDH"/>
</dbReference>
<organism evidence="5">
    <name type="scientific">Cladonia uncialis subsp. uncialis</name>
    <dbReference type="NCBI Taxonomy" id="180999"/>
    <lineage>
        <taxon>Eukaryota</taxon>
        <taxon>Fungi</taxon>
        <taxon>Dikarya</taxon>
        <taxon>Ascomycota</taxon>
        <taxon>Pezizomycotina</taxon>
        <taxon>Lecanoromycetes</taxon>
        <taxon>OSLEUM clade</taxon>
        <taxon>Lecanoromycetidae</taxon>
        <taxon>Lecanorales</taxon>
        <taxon>Lecanorineae</taxon>
        <taxon>Cladoniaceae</taxon>
        <taxon>Cladonia</taxon>
    </lineage>
</organism>
<keyword evidence="3" id="KW-0560">Oxidoreductase</keyword>
<evidence type="ECO:0000256" key="1">
    <source>
        <dbReference type="ARBA" id="ARBA00006484"/>
    </source>
</evidence>
<feature type="region of interest" description="Disordered" evidence="4">
    <location>
        <begin position="182"/>
        <end position="201"/>
    </location>
</feature>
<dbReference type="AlphaFoldDB" id="A0A2K9YEW8"/>
<protein>
    <submittedName>
        <fullName evidence="5">Putative alcohol dehydrogenase</fullName>
    </submittedName>
</protein>
<name>A0A2K9YEW8_CLAUC</name>
<dbReference type="PANTHER" id="PTHR24320">
    <property type="entry name" value="RETINOL DEHYDROGENASE"/>
    <property type="match status" value="1"/>
</dbReference>
<dbReference type="InterPro" id="IPR036291">
    <property type="entry name" value="NAD(P)-bd_dom_sf"/>
</dbReference>
<evidence type="ECO:0000256" key="4">
    <source>
        <dbReference type="SAM" id="MobiDB-lite"/>
    </source>
</evidence>
<keyword evidence="2" id="KW-0521">NADP</keyword>
<dbReference type="GO" id="GO:0016491">
    <property type="term" value="F:oxidoreductase activity"/>
    <property type="evidence" value="ECO:0007669"/>
    <property type="project" value="UniProtKB-KW"/>
</dbReference>
<dbReference type="InterPro" id="IPR002347">
    <property type="entry name" value="SDR_fam"/>
</dbReference>
<sequence length="330" mass="36170">MGTVWSQMRPPAPRFTEQDIPSLDGKVIIVTGGNAGVGFEVVKMLYPKGGCTIYIASRSTDKITAAIEEIKSIAPAPPQSKPTRLKSLRLDLNDLTTISESAKQFLAQESRLDILWNNAGIAQAPLGSTTKQGYEAHMGVNCLGPYLFTKLLTPLIIKTAQSAPKNSVRVIWTSSQIIETNGPPGGVSFEEQEPGKHPADKNRTYAASKAGNWFLASELDKRVGNDGVMSITQNPGNLYTKAWDPVPGWVKFLLLPFLYEPKMGAYTELWAGLAPQITCDDGGRYVIPWGRWHPAPKLELLDSMKAKEEGGTGLAAEFWEWCDDQTKQYA</sequence>
<reference evidence="5" key="1">
    <citation type="submission" date="2017-12" db="EMBL/GenBank/DDBJ databases">
        <title>Genome Sequencing Reveals a Rich Biosynthetic Potential.</title>
        <authorList>
            <person name="Bertrand R.L."/>
            <person name="Abdel-Hameed M.E."/>
            <person name="Sorensen J.L."/>
        </authorList>
    </citation>
    <scope>NUCLEOTIDE SEQUENCE</scope>
</reference>
<evidence type="ECO:0000256" key="2">
    <source>
        <dbReference type="ARBA" id="ARBA00022857"/>
    </source>
</evidence>
<dbReference type="Pfam" id="PF00106">
    <property type="entry name" value="adh_short"/>
    <property type="match status" value="1"/>
</dbReference>
<dbReference type="PANTHER" id="PTHR24320:SF236">
    <property type="entry name" value="SHORT-CHAIN DEHYDROGENASE-RELATED"/>
    <property type="match status" value="1"/>
</dbReference>
<dbReference type="Gene3D" id="3.40.50.720">
    <property type="entry name" value="NAD(P)-binding Rossmann-like Domain"/>
    <property type="match status" value="1"/>
</dbReference>
<evidence type="ECO:0000256" key="3">
    <source>
        <dbReference type="ARBA" id="ARBA00023002"/>
    </source>
</evidence>
<dbReference type="EMBL" id="MG777509">
    <property type="protein sequence ID" value="AUW31382.1"/>
    <property type="molecule type" value="Genomic_DNA"/>
</dbReference>
<dbReference type="SUPFAM" id="SSF51735">
    <property type="entry name" value="NAD(P)-binding Rossmann-fold domains"/>
    <property type="match status" value="1"/>
</dbReference>
<proteinExistence type="inferred from homology"/>